<protein>
    <recommendedName>
        <fullName evidence="3">CdiI immunity protein domain-containing protein</fullName>
    </recommendedName>
</protein>
<name>A0A7Y9VSD7_9PSED</name>
<sequence length="116" mass="14105">MNKLYKIVDIKNLLFVFDIENTTDDARERLIVSKDVNSRLELAELFDDLLRAEFFEYTTSEQDSLIETVRYFLNEDDDFERVFGRMTTYFDDEVEDRRQFMTVLLECLSRYRREVL</sequence>
<gene>
    <name evidence="1" type="ORF">GGI52_000281</name>
</gene>
<dbReference type="RefSeq" id="WP_179692187.1">
    <property type="nucleotide sequence ID" value="NZ_JACCAT010000001.1"/>
</dbReference>
<dbReference type="AlphaFoldDB" id="A0A7Y9VSD7"/>
<evidence type="ECO:0000313" key="2">
    <source>
        <dbReference type="Proteomes" id="UP000553035"/>
    </source>
</evidence>
<dbReference type="EMBL" id="JACCAT010000001">
    <property type="protein sequence ID" value="NYH07238.1"/>
    <property type="molecule type" value="Genomic_DNA"/>
</dbReference>
<evidence type="ECO:0000313" key="1">
    <source>
        <dbReference type="EMBL" id="NYH07238.1"/>
    </source>
</evidence>
<comment type="caution">
    <text evidence="1">The sequence shown here is derived from an EMBL/GenBank/DDBJ whole genome shotgun (WGS) entry which is preliminary data.</text>
</comment>
<organism evidence="1 2">
    <name type="scientific">Pseudomonas moraviensis</name>
    <dbReference type="NCBI Taxonomy" id="321662"/>
    <lineage>
        <taxon>Bacteria</taxon>
        <taxon>Pseudomonadati</taxon>
        <taxon>Pseudomonadota</taxon>
        <taxon>Gammaproteobacteria</taxon>
        <taxon>Pseudomonadales</taxon>
        <taxon>Pseudomonadaceae</taxon>
        <taxon>Pseudomonas</taxon>
    </lineage>
</organism>
<reference evidence="1 2" key="1">
    <citation type="submission" date="2020-07" db="EMBL/GenBank/DDBJ databases">
        <title>Exploring microbial biodiversity for novel pathways involved in the catabolism of aromatic compounds derived from lignin.</title>
        <authorList>
            <person name="Elkins J."/>
        </authorList>
    </citation>
    <scope>NUCLEOTIDE SEQUENCE [LARGE SCALE GENOMIC DNA]</scope>
    <source>
        <strain evidence="1 2">VanB</strain>
    </source>
</reference>
<proteinExistence type="predicted"/>
<evidence type="ECO:0008006" key="3">
    <source>
        <dbReference type="Google" id="ProtNLM"/>
    </source>
</evidence>
<accession>A0A7Y9VSD7</accession>
<dbReference type="Proteomes" id="UP000553035">
    <property type="component" value="Unassembled WGS sequence"/>
</dbReference>